<dbReference type="EMBL" id="BTRK01000001">
    <property type="protein sequence ID" value="GMR33695.1"/>
    <property type="molecule type" value="Genomic_DNA"/>
</dbReference>
<accession>A0AAN5C7J9</accession>
<sequence length="63" mass="6901">YSAKNGNGTNTFPDGEIALEVMGNNKDTRIVRSMVSDPWAVQLFSKPVQLLQNLNLSDASYAL</sequence>
<reference evidence="2" key="2">
    <citation type="submission" date="2023-06" db="EMBL/GenBank/DDBJ databases">
        <title>Genome assembly of Pristionchus species.</title>
        <authorList>
            <person name="Yoshida K."/>
            <person name="Sommer R.J."/>
        </authorList>
    </citation>
    <scope>NUCLEOTIDE SEQUENCE</scope>
    <source>
        <strain evidence="2">RS5460</strain>
    </source>
</reference>
<evidence type="ECO:0000313" key="3">
    <source>
        <dbReference type="Proteomes" id="UP001328107"/>
    </source>
</evidence>
<feature type="non-terminal residue" evidence="2">
    <location>
        <position position="63"/>
    </location>
</feature>
<evidence type="ECO:0000313" key="1">
    <source>
        <dbReference type="EMBL" id="GMR33693.1"/>
    </source>
</evidence>
<dbReference type="AlphaFoldDB" id="A0AAN5C7J9"/>
<feature type="non-terminal residue" evidence="2">
    <location>
        <position position="1"/>
    </location>
</feature>
<gene>
    <name evidence="1" type="ORF">PMAYCL1PPCAC_03888</name>
    <name evidence="2" type="ORF">PMAYCL1PPCAC_03890</name>
</gene>
<dbReference type="EMBL" id="BTRK01000001">
    <property type="protein sequence ID" value="GMR33693.1"/>
    <property type="molecule type" value="Genomic_DNA"/>
</dbReference>
<organism evidence="2 3">
    <name type="scientific">Pristionchus mayeri</name>
    <dbReference type="NCBI Taxonomy" id="1317129"/>
    <lineage>
        <taxon>Eukaryota</taxon>
        <taxon>Metazoa</taxon>
        <taxon>Ecdysozoa</taxon>
        <taxon>Nematoda</taxon>
        <taxon>Chromadorea</taxon>
        <taxon>Rhabditida</taxon>
        <taxon>Rhabditina</taxon>
        <taxon>Diplogasteromorpha</taxon>
        <taxon>Diplogasteroidea</taxon>
        <taxon>Neodiplogasteridae</taxon>
        <taxon>Pristionchus</taxon>
    </lineage>
</organism>
<evidence type="ECO:0000313" key="2">
    <source>
        <dbReference type="EMBL" id="GMR33695.1"/>
    </source>
</evidence>
<name>A0AAN5C7J9_9BILA</name>
<reference evidence="3" key="1">
    <citation type="submission" date="2022-10" db="EMBL/GenBank/DDBJ databases">
        <title>Genome assembly of Pristionchus species.</title>
        <authorList>
            <person name="Yoshida K."/>
            <person name="Sommer R.J."/>
        </authorList>
    </citation>
    <scope>NUCLEOTIDE SEQUENCE [LARGE SCALE GENOMIC DNA]</scope>
    <source>
        <strain evidence="3">RS5460</strain>
    </source>
</reference>
<dbReference type="Proteomes" id="UP001328107">
    <property type="component" value="Unassembled WGS sequence"/>
</dbReference>
<keyword evidence="3" id="KW-1185">Reference proteome</keyword>
<proteinExistence type="predicted"/>
<comment type="caution">
    <text evidence="2">The sequence shown here is derived from an EMBL/GenBank/DDBJ whole genome shotgun (WGS) entry which is preliminary data.</text>
</comment>
<protein>
    <submittedName>
        <fullName evidence="2">Uncharacterized protein</fullName>
    </submittedName>
</protein>